<dbReference type="AlphaFoldDB" id="D6ZAD6"/>
<evidence type="ECO:0000313" key="4">
    <source>
        <dbReference type="Proteomes" id="UP000002247"/>
    </source>
</evidence>
<proteinExistence type="predicted"/>
<keyword evidence="2" id="KW-0732">Signal</keyword>
<evidence type="ECO:0000313" key="3">
    <source>
        <dbReference type="EMBL" id="ADG96678.1"/>
    </source>
</evidence>
<feature type="signal peptide" evidence="2">
    <location>
        <begin position="1"/>
        <end position="17"/>
    </location>
</feature>
<reference evidence="3 4" key="1">
    <citation type="journal article" date="2010" name="Stand. Genomic Sci.">
        <title>Complete genome sequence of Segniliparus rotundus type strain (CDC 1076).</title>
        <authorList>
            <person name="Sikorski J."/>
            <person name="Lapidus A."/>
            <person name="Copeland A."/>
            <person name="Misra M."/>
            <person name="Glavina Del Rio T."/>
            <person name="Nolan M."/>
            <person name="Lucas S."/>
            <person name="Chen F."/>
            <person name="Tice H."/>
            <person name="Cheng J.F."/>
            <person name="Jando M."/>
            <person name="Schneider S."/>
            <person name="Bruce D."/>
            <person name="Goodwin L."/>
            <person name="Pitluck S."/>
            <person name="Liolios K."/>
            <person name="Mikhailova N."/>
            <person name="Pati A."/>
            <person name="Ivanova N."/>
            <person name="Mavromatis K."/>
            <person name="Chen A."/>
            <person name="Palaniappan K."/>
            <person name="Chertkov O."/>
            <person name="Land M."/>
            <person name="Hauser L."/>
            <person name="Chang Y.J."/>
            <person name="Jeffries C.D."/>
            <person name="Brettin T."/>
            <person name="Detter J.C."/>
            <person name="Han C."/>
            <person name="Rohde M."/>
            <person name="Goker M."/>
            <person name="Bristow J."/>
            <person name="Eisen J.A."/>
            <person name="Markowitz V."/>
            <person name="Hugenholtz P."/>
            <person name="Kyrpides N.C."/>
            <person name="Klenk H.P."/>
        </authorList>
    </citation>
    <scope>NUCLEOTIDE SEQUENCE [LARGE SCALE GENOMIC DNA]</scope>
    <source>
        <strain evidence="4">ATCC BAA-972 / CDC 1076 / CIP 108378 / DSM 44985 / JCM 13578</strain>
    </source>
</reference>
<sequence>MSLVAVCAAAFGSAAGAAASNAPTPPKPKASDTLDRPGAGTHFPRGGFRFDNSGHPVTGQGPNKGTKSLEDTLEAAGAPRR</sequence>
<name>D6ZAD6_SEGRD</name>
<organism evidence="3 4">
    <name type="scientific">Segniliparus rotundus (strain ATCC BAA-972 / CDC 1076 / CIP 108378 / DSM 44985 / JCM 13578)</name>
    <dbReference type="NCBI Taxonomy" id="640132"/>
    <lineage>
        <taxon>Bacteria</taxon>
        <taxon>Bacillati</taxon>
        <taxon>Actinomycetota</taxon>
        <taxon>Actinomycetes</taxon>
        <taxon>Mycobacteriales</taxon>
        <taxon>Segniliparaceae</taxon>
        <taxon>Segniliparus</taxon>
    </lineage>
</organism>
<evidence type="ECO:0000256" key="1">
    <source>
        <dbReference type="SAM" id="MobiDB-lite"/>
    </source>
</evidence>
<gene>
    <name evidence="3" type="ordered locus">Srot_0189</name>
</gene>
<feature type="chain" id="PRO_5003091792" evidence="2">
    <location>
        <begin position="18"/>
        <end position="81"/>
    </location>
</feature>
<dbReference type="Proteomes" id="UP000002247">
    <property type="component" value="Chromosome"/>
</dbReference>
<accession>D6ZAD6</accession>
<protein>
    <submittedName>
        <fullName evidence="3">PEBP family protein</fullName>
    </submittedName>
</protein>
<feature type="region of interest" description="Disordered" evidence="1">
    <location>
        <begin position="14"/>
        <end position="81"/>
    </location>
</feature>
<dbReference type="RefSeq" id="WP_013137134.1">
    <property type="nucleotide sequence ID" value="NC_014168.1"/>
</dbReference>
<dbReference type="HOGENOM" id="CLU_2571898_0_0_11"/>
<evidence type="ECO:0000256" key="2">
    <source>
        <dbReference type="SAM" id="SignalP"/>
    </source>
</evidence>
<keyword evidence="4" id="KW-1185">Reference proteome</keyword>
<dbReference type="EMBL" id="CP001958">
    <property type="protein sequence ID" value="ADG96678.1"/>
    <property type="molecule type" value="Genomic_DNA"/>
</dbReference>
<dbReference type="KEGG" id="srt:Srot_0189"/>